<feature type="compositionally biased region" description="Polar residues" evidence="1">
    <location>
        <begin position="59"/>
        <end position="70"/>
    </location>
</feature>
<sequence length="194" mass="21466">MPSAPNFPATPANETFPESNSRGIYTGESRQPFRERIQRMRDQKGTPKIKRRDTPIPSKCTSSSSLSNPLRTPRPPMPVLICPGAPRKGKVGELHRTSPFSADFDEDVLLDREAIKRTRKDMSPSLDVGGRRSPPRNSWSADLPVGNMAQPIFDRFALGYGGKGAGSKKTNNWTPRLGAIGPGGYSFEHRENYK</sequence>
<organism evidence="2 3">
    <name type="scientific">Xylaria bambusicola</name>
    <dbReference type="NCBI Taxonomy" id="326684"/>
    <lineage>
        <taxon>Eukaryota</taxon>
        <taxon>Fungi</taxon>
        <taxon>Dikarya</taxon>
        <taxon>Ascomycota</taxon>
        <taxon>Pezizomycotina</taxon>
        <taxon>Sordariomycetes</taxon>
        <taxon>Xylariomycetidae</taxon>
        <taxon>Xylariales</taxon>
        <taxon>Xylariaceae</taxon>
        <taxon>Xylaria</taxon>
    </lineage>
</organism>
<feature type="region of interest" description="Disordered" evidence="1">
    <location>
        <begin position="1"/>
        <end position="84"/>
    </location>
</feature>
<gene>
    <name evidence="2" type="ORF">RRF57_012324</name>
</gene>
<evidence type="ECO:0000313" key="3">
    <source>
        <dbReference type="Proteomes" id="UP001305414"/>
    </source>
</evidence>
<proteinExistence type="predicted"/>
<dbReference type="Proteomes" id="UP001305414">
    <property type="component" value="Unassembled WGS sequence"/>
</dbReference>
<feature type="region of interest" description="Disordered" evidence="1">
    <location>
        <begin position="120"/>
        <end position="143"/>
    </location>
</feature>
<keyword evidence="3" id="KW-1185">Reference proteome</keyword>
<evidence type="ECO:0000313" key="2">
    <source>
        <dbReference type="EMBL" id="KAK5636612.1"/>
    </source>
</evidence>
<name>A0AAN7UV04_9PEZI</name>
<evidence type="ECO:0000256" key="1">
    <source>
        <dbReference type="SAM" id="MobiDB-lite"/>
    </source>
</evidence>
<feature type="compositionally biased region" description="Basic and acidic residues" evidence="1">
    <location>
        <begin position="31"/>
        <end position="45"/>
    </location>
</feature>
<dbReference type="EMBL" id="JAWHQM010000073">
    <property type="protein sequence ID" value="KAK5636612.1"/>
    <property type="molecule type" value="Genomic_DNA"/>
</dbReference>
<reference evidence="2 3" key="1">
    <citation type="submission" date="2023-10" db="EMBL/GenBank/DDBJ databases">
        <title>Draft genome sequence of Xylaria bambusicola isolate GMP-LS, the root and basal stem rot pathogen of sugarcane in Indonesia.</title>
        <authorList>
            <person name="Selvaraj P."/>
            <person name="Muralishankar V."/>
            <person name="Muruganantham S."/>
            <person name="Sp S."/>
            <person name="Haryani S."/>
            <person name="Lau K.J.X."/>
            <person name="Naqvi N.I."/>
        </authorList>
    </citation>
    <scope>NUCLEOTIDE SEQUENCE [LARGE SCALE GENOMIC DNA]</scope>
    <source>
        <strain evidence="2">GMP-LS</strain>
    </source>
</reference>
<feature type="compositionally biased region" description="Polar residues" evidence="1">
    <location>
        <begin position="12"/>
        <end position="23"/>
    </location>
</feature>
<dbReference type="AlphaFoldDB" id="A0AAN7UV04"/>
<protein>
    <submittedName>
        <fullName evidence="2">Uncharacterized protein</fullName>
    </submittedName>
</protein>
<comment type="caution">
    <text evidence="2">The sequence shown here is derived from an EMBL/GenBank/DDBJ whole genome shotgun (WGS) entry which is preliminary data.</text>
</comment>
<accession>A0AAN7UV04</accession>